<dbReference type="Proteomes" id="UP000000792">
    <property type="component" value="Chromosome"/>
</dbReference>
<evidence type="ECO:0000256" key="2">
    <source>
        <dbReference type="SAM" id="MobiDB-lite"/>
    </source>
</evidence>
<gene>
    <name evidence="5" type="ordered locus">Nmar_1188</name>
</gene>
<feature type="transmembrane region" description="Helical" evidence="3">
    <location>
        <begin position="126"/>
        <end position="146"/>
    </location>
</feature>
<dbReference type="GeneID" id="5773168"/>
<feature type="compositionally biased region" description="Polar residues" evidence="2">
    <location>
        <begin position="255"/>
        <end position="265"/>
    </location>
</feature>
<proteinExistence type="predicted"/>
<organism evidence="5 6">
    <name type="scientific">Nitrosopumilus maritimus (strain SCM1)</name>
    <dbReference type="NCBI Taxonomy" id="436308"/>
    <lineage>
        <taxon>Archaea</taxon>
        <taxon>Nitrososphaerota</taxon>
        <taxon>Nitrososphaeria</taxon>
        <taxon>Nitrosopumilales</taxon>
        <taxon>Nitrosopumilaceae</taxon>
        <taxon>Nitrosopumilus</taxon>
    </lineage>
</organism>
<dbReference type="STRING" id="436308.Nmar_1188"/>
<dbReference type="eggNOG" id="arCOG07264">
    <property type="taxonomic scope" value="Archaea"/>
</dbReference>
<evidence type="ECO:0000256" key="3">
    <source>
        <dbReference type="SAM" id="Phobius"/>
    </source>
</evidence>
<dbReference type="RefSeq" id="WP_012215571.1">
    <property type="nucleotide sequence ID" value="NC_010085.1"/>
</dbReference>
<dbReference type="KEGG" id="nmr:Nmar_1188"/>
<accession>A9A5S9</accession>
<keyword evidence="3" id="KW-0472">Membrane</keyword>
<name>A9A5S9_NITMS</name>
<protein>
    <recommendedName>
        <fullName evidence="4">Zinc-ribbon domain-containing protein</fullName>
    </recommendedName>
</protein>
<dbReference type="EnsemblBacteria" id="ABX13084">
    <property type="protein sequence ID" value="ABX13084"/>
    <property type="gene ID" value="Nmar_1188"/>
</dbReference>
<sequence>MEDRDVVDDVNALLNLGVGDAYRLEHIKQAYIQNKSIWNADKNYLQKMVDKYLIKHSNLESDSAEIEDESENEEQIHCWKCGKKTTLGANFCMVCGASLFDVASKPKVEQEPTSPNKKNNNRTINLKIPIMIGIPVIILAIIGGAYSQGYFDNTFERTELKDEQVNVKPTIVEATEKTSSETDSPCGPGTVLDSKTNSCVLESEATEKTSSETDSPCGPGTVLDSKTNSCVLESEATEKTSSETDSPCGPGTVLDSKTNSCVLDK</sequence>
<dbReference type="EMBL" id="CP000866">
    <property type="protein sequence ID" value="ABX13084.1"/>
    <property type="molecule type" value="Genomic_DNA"/>
</dbReference>
<dbReference type="Pfam" id="PF13240">
    <property type="entry name" value="Zn_Ribbon_1"/>
    <property type="match status" value="1"/>
</dbReference>
<feature type="region of interest" description="Disordered" evidence="2">
    <location>
        <begin position="173"/>
        <end position="265"/>
    </location>
</feature>
<evidence type="ECO:0000313" key="6">
    <source>
        <dbReference type="Proteomes" id="UP000000792"/>
    </source>
</evidence>
<reference evidence="5 6" key="1">
    <citation type="journal article" date="2010" name="Proc. Natl. Acad. Sci. U.S.A.">
        <title>Nitrosopumilus maritimus genome reveals unique mechanisms for nitrification and autotrophy in globally distributed marine crenarchaea.</title>
        <authorList>
            <person name="Walker C.B."/>
            <person name="de la Torre J.R."/>
            <person name="Klotz M.G."/>
            <person name="Urakawa H."/>
            <person name="Pinel N."/>
            <person name="Arp D.J."/>
            <person name="Brochier-Armanet C."/>
            <person name="Chain P.S."/>
            <person name="Chan P.P."/>
            <person name="Gollabgir A."/>
            <person name="Hemp J."/>
            <person name="Hugler M."/>
            <person name="Karr E.A."/>
            <person name="Konneke M."/>
            <person name="Shin M."/>
            <person name="Lawton T.J."/>
            <person name="Lowe T."/>
            <person name="Martens-Habbena W."/>
            <person name="Sayavedra-Soto L.A."/>
            <person name="Lang D."/>
            <person name="Sievert S.M."/>
            <person name="Rosenzweig A.C."/>
            <person name="Manning G."/>
            <person name="Stahl D.A."/>
        </authorList>
    </citation>
    <scope>NUCLEOTIDE SEQUENCE [LARGE SCALE GENOMIC DNA]</scope>
    <source>
        <strain evidence="5 6">SCM1</strain>
    </source>
</reference>
<keyword evidence="3" id="KW-0812">Transmembrane</keyword>
<dbReference type="InParanoid" id="A9A5S9"/>
<feature type="coiled-coil region" evidence="1">
    <location>
        <begin position="49"/>
        <end position="76"/>
    </location>
</feature>
<keyword evidence="6" id="KW-1185">Reference proteome</keyword>
<feature type="domain" description="Zinc-ribbon" evidence="4">
    <location>
        <begin position="77"/>
        <end position="99"/>
    </location>
</feature>
<dbReference type="InterPro" id="IPR026870">
    <property type="entry name" value="Zinc_ribbon_dom"/>
</dbReference>
<dbReference type="InterPro" id="IPR009030">
    <property type="entry name" value="Growth_fac_rcpt_cys_sf"/>
</dbReference>
<evidence type="ECO:0000259" key="4">
    <source>
        <dbReference type="Pfam" id="PF13240"/>
    </source>
</evidence>
<keyword evidence="3" id="KW-1133">Transmembrane helix</keyword>
<dbReference type="HOGENOM" id="CLU_1048142_0_0_2"/>
<dbReference type="SUPFAM" id="SSF57184">
    <property type="entry name" value="Growth factor receptor domain"/>
    <property type="match status" value="1"/>
</dbReference>
<evidence type="ECO:0000256" key="1">
    <source>
        <dbReference type="SAM" id="Coils"/>
    </source>
</evidence>
<keyword evidence="1" id="KW-0175">Coiled coil</keyword>
<dbReference type="OrthoDB" id="3095at2157"/>
<evidence type="ECO:0000313" key="5">
    <source>
        <dbReference type="EMBL" id="ABX13084.1"/>
    </source>
</evidence>
<dbReference type="AlphaFoldDB" id="A9A5S9"/>